<evidence type="ECO:0000313" key="2">
    <source>
        <dbReference type="EMBL" id="GAA3781655.1"/>
    </source>
</evidence>
<dbReference type="Proteomes" id="UP001500748">
    <property type="component" value="Unassembled WGS sequence"/>
</dbReference>
<feature type="compositionally biased region" description="Polar residues" evidence="1">
    <location>
        <begin position="50"/>
        <end position="63"/>
    </location>
</feature>
<evidence type="ECO:0000313" key="3">
    <source>
        <dbReference type="Proteomes" id="UP001500748"/>
    </source>
</evidence>
<dbReference type="RefSeq" id="WP_345146806.1">
    <property type="nucleotide sequence ID" value="NZ_BAABDU010000009.1"/>
</dbReference>
<accession>A0ABP7H8L9</accession>
<gene>
    <name evidence="2" type="ORF">GCM10022423_42730</name>
</gene>
<dbReference type="EMBL" id="BAABDU010000009">
    <property type="protein sequence ID" value="GAA3781655.1"/>
    <property type="molecule type" value="Genomic_DNA"/>
</dbReference>
<evidence type="ECO:0000256" key="1">
    <source>
        <dbReference type="SAM" id="MobiDB-lite"/>
    </source>
</evidence>
<sequence length="70" mass="8133">MENLKTKHGKSYSSICGTRIYSGDNDELICIKTYKGDWGDWDEKPEHSNFDCTENQNDVSENNTNEEHLF</sequence>
<organism evidence="2 3">
    <name type="scientific">Flavobacterium ginsengiterrae</name>
    <dbReference type="NCBI Taxonomy" id="871695"/>
    <lineage>
        <taxon>Bacteria</taxon>
        <taxon>Pseudomonadati</taxon>
        <taxon>Bacteroidota</taxon>
        <taxon>Flavobacteriia</taxon>
        <taxon>Flavobacteriales</taxon>
        <taxon>Flavobacteriaceae</taxon>
        <taxon>Flavobacterium</taxon>
    </lineage>
</organism>
<protein>
    <submittedName>
        <fullName evidence="2">Uncharacterized protein</fullName>
    </submittedName>
</protein>
<comment type="caution">
    <text evidence="2">The sequence shown here is derived from an EMBL/GenBank/DDBJ whole genome shotgun (WGS) entry which is preliminary data.</text>
</comment>
<proteinExistence type="predicted"/>
<keyword evidence="3" id="KW-1185">Reference proteome</keyword>
<reference evidence="3" key="1">
    <citation type="journal article" date="2019" name="Int. J. Syst. Evol. Microbiol.">
        <title>The Global Catalogue of Microorganisms (GCM) 10K type strain sequencing project: providing services to taxonomists for standard genome sequencing and annotation.</title>
        <authorList>
            <consortium name="The Broad Institute Genomics Platform"/>
            <consortium name="The Broad Institute Genome Sequencing Center for Infectious Disease"/>
            <person name="Wu L."/>
            <person name="Ma J."/>
        </authorList>
    </citation>
    <scope>NUCLEOTIDE SEQUENCE [LARGE SCALE GENOMIC DNA]</scope>
    <source>
        <strain evidence="3">JCM 17337</strain>
    </source>
</reference>
<feature type="region of interest" description="Disordered" evidence="1">
    <location>
        <begin position="46"/>
        <end position="70"/>
    </location>
</feature>
<name>A0ABP7H8L9_9FLAO</name>